<proteinExistence type="predicted"/>
<evidence type="ECO:0000313" key="2">
    <source>
        <dbReference type="EMBL" id="CAZ86571.1"/>
    </source>
</evidence>
<feature type="non-terminal residue" evidence="2">
    <location>
        <position position="1"/>
    </location>
</feature>
<accession>D5GPX8</accession>
<reference evidence="2 3" key="1">
    <citation type="journal article" date="2010" name="Nature">
        <title>Perigord black truffle genome uncovers evolutionary origins and mechanisms of symbiosis.</title>
        <authorList>
            <person name="Martin F."/>
            <person name="Kohler A."/>
            <person name="Murat C."/>
            <person name="Balestrini R."/>
            <person name="Coutinho P.M."/>
            <person name="Jaillon O."/>
            <person name="Montanini B."/>
            <person name="Morin E."/>
            <person name="Noel B."/>
            <person name="Percudani R."/>
            <person name="Porcel B."/>
            <person name="Rubini A."/>
            <person name="Amicucci A."/>
            <person name="Amselem J."/>
            <person name="Anthouard V."/>
            <person name="Arcioni S."/>
            <person name="Artiguenave F."/>
            <person name="Aury J.M."/>
            <person name="Ballario P."/>
            <person name="Bolchi A."/>
            <person name="Brenna A."/>
            <person name="Brun A."/>
            <person name="Buee M."/>
            <person name="Cantarel B."/>
            <person name="Chevalier G."/>
            <person name="Couloux A."/>
            <person name="Da Silva C."/>
            <person name="Denoeud F."/>
            <person name="Duplessis S."/>
            <person name="Ghignone S."/>
            <person name="Hilselberger B."/>
            <person name="Iotti M."/>
            <person name="Marcais B."/>
            <person name="Mello A."/>
            <person name="Miranda M."/>
            <person name="Pacioni G."/>
            <person name="Quesneville H."/>
            <person name="Riccioni C."/>
            <person name="Ruotolo R."/>
            <person name="Splivallo R."/>
            <person name="Stocchi V."/>
            <person name="Tisserant E."/>
            <person name="Viscomi A.R."/>
            <person name="Zambonelli A."/>
            <person name="Zampieri E."/>
            <person name="Henrissat B."/>
            <person name="Lebrun M.H."/>
            <person name="Paolocci F."/>
            <person name="Bonfante P."/>
            <person name="Ottonello S."/>
            <person name="Wincker P."/>
        </authorList>
    </citation>
    <scope>NUCLEOTIDE SEQUENCE [LARGE SCALE GENOMIC DNA]</scope>
    <source>
        <strain evidence="2 3">Mel28</strain>
    </source>
</reference>
<feature type="transmembrane region" description="Helical" evidence="1">
    <location>
        <begin position="18"/>
        <end position="38"/>
    </location>
</feature>
<evidence type="ECO:0000313" key="3">
    <source>
        <dbReference type="Proteomes" id="UP000006911"/>
    </source>
</evidence>
<gene>
    <name evidence="2" type="ORF">GSTUM_00012084001</name>
</gene>
<dbReference type="HOGENOM" id="CLU_2177200_0_0_1"/>
<dbReference type="AlphaFoldDB" id="D5GPX8"/>
<keyword evidence="1" id="KW-0472">Membrane</keyword>
<dbReference type="InParanoid" id="D5GPX8"/>
<protein>
    <submittedName>
        <fullName evidence="2">(Perigord truffle) hypothetical protein</fullName>
    </submittedName>
</protein>
<dbReference type="GeneID" id="9185186"/>
<dbReference type="EMBL" id="FN430380">
    <property type="protein sequence ID" value="CAZ86571.1"/>
    <property type="molecule type" value="Genomic_DNA"/>
</dbReference>
<keyword evidence="3" id="KW-1185">Reference proteome</keyword>
<keyword evidence="1" id="KW-1133">Transmembrane helix</keyword>
<dbReference type="Proteomes" id="UP000006911">
    <property type="component" value="Unassembled WGS sequence"/>
</dbReference>
<organism evidence="2 3">
    <name type="scientific">Tuber melanosporum (strain Mel28)</name>
    <name type="common">Perigord black truffle</name>
    <dbReference type="NCBI Taxonomy" id="656061"/>
    <lineage>
        <taxon>Eukaryota</taxon>
        <taxon>Fungi</taxon>
        <taxon>Dikarya</taxon>
        <taxon>Ascomycota</taxon>
        <taxon>Pezizomycotina</taxon>
        <taxon>Pezizomycetes</taxon>
        <taxon>Pezizales</taxon>
        <taxon>Tuberaceae</taxon>
        <taxon>Tuber</taxon>
    </lineage>
</organism>
<evidence type="ECO:0000256" key="1">
    <source>
        <dbReference type="SAM" id="Phobius"/>
    </source>
</evidence>
<name>D5GPX8_TUBMM</name>
<keyword evidence="1" id="KW-0812">Transmembrane</keyword>
<sequence length="110" mass="12403">FITGDSRELLHSIVRPRALSLAVIAGEVVSFFLLFYRLSPDIFFINEEITADRQNGTELISFSLVSTLFFLRFLLSFIFTCLLGVIWEWVVFTFCSYSPVAGEDGYDAGG</sequence>
<dbReference type="RefSeq" id="XP_002842380.1">
    <property type="nucleotide sequence ID" value="XM_002842334.1"/>
</dbReference>
<feature type="transmembrane region" description="Helical" evidence="1">
    <location>
        <begin position="59"/>
        <end position="87"/>
    </location>
</feature>
<dbReference type="KEGG" id="tml:GSTUM_00012084001"/>